<comment type="similarity">
    <text evidence="6">Belongs to the class IV-like SAM-binding methyltransferase superfamily. RNA methyltransferase TrmH family. TrmL subfamily.</text>
</comment>
<dbReference type="InterPro" id="IPR001537">
    <property type="entry name" value="SpoU_MeTrfase"/>
</dbReference>
<dbReference type="OrthoDB" id="9789043at2"/>
<dbReference type="GO" id="GO:0003723">
    <property type="term" value="F:RNA binding"/>
    <property type="evidence" value="ECO:0007669"/>
    <property type="project" value="InterPro"/>
</dbReference>
<dbReference type="GO" id="GO:0002130">
    <property type="term" value="P:wobble position ribose methylation"/>
    <property type="evidence" value="ECO:0007669"/>
    <property type="project" value="TreeGrafter"/>
</dbReference>
<dbReference type="FunFam" id="3.40.1280.10:FF:000002">
    <property type="entry name" value="Peptidylprolyl isomerase"/>
    <property type="match status" value="1"/>
</dbReference>
<dbReference type="EMBL" id="CP003587">
    <property type="protein sequence ID" value="AGY60114.1"/>
    <property type="molecule type" value="Genomic_DNA"/>
</dbReference>
<dbReference type="Proteomes" id="UP000017396">
    <property type="component" value="Chromosome"/>
</dbReference>
<keyword evidence="2 6" id="KW-0489">Methyltransferase</keyword>
<dbReference type="InterPro" id="IPR016914">
    <property type="entry name" value="TrmL"/>
</dbReference>
<accession>U5QR29</accession>
<evidence type="ECO:0000259" key="8">
    <source>
        <dbReference type="Pfam" id="PF00588"/>
    </source>
</evidence>
<dbReference type="PATRIC" id="fig|1183438.3.peg.3804"/>
<dbReference type="InterPro" id="IPR029028">
    <property type="entry name" value="Alpha/beta_knot_MTases"/>
</dbReference>
<dbReference type="GO" id="GO:0141102">
    <property type="term" value="F:tRNA (5-carboxymethylaminomethyluridine(34)-2'-O)-methyltransferase activity"/>
    <property type="evidence" value="ECO:0007669"/>
    <property type="project" value="RHEA"/>
</dbReference>
<organism evidence="9 10">
    <name type="scientific">Gloeobacter kilaueensis (strain ATCC BAA-2537 / CCAP 1431/1 / ULC 316 / JS1)</name>
    <dbReference type="NCBI Taxonomy" id="1183438"/>
    <lineage>
        <taxon>Bacteria</taxon>
        <taxon>Bacillati</taxon>
        <taxon>Cyanobacteriota</taxon>
        <taxon>Cyanophyceae</taxon>
        <taxon>Gloeobacterales</taxon>
        <taxon>Gloeobacteraceae</taxon>
        <taxon>Gloeobacter</taxon>
    </lineage>
</organism>
<comment type="function">
    <text evidence="6">Could methylate the ribose at the nucleotide 34 wobble position in tRNA.</text>
</comment>
<keyword evidence="3 6" id="KW-0808">Transferase</keyword>
<proteinExistence type="inferred from homology"/>
<sequence>MSHKRPRVVLVDPEIPPNTGNIARTCGATSIELHLVGTLGFQLTDRYLKRAGLDYWEHVQLHYHPDLKELLAAHSNERFVLTSARRGICLWDFEFFAGDWLVFGSESRGLPDWLLSQSDRPTVTIPIAQPAVRSLNLSNAVAVVLYEALRQLRA</sequence>
<dbReference type="KEGG" id="glj:GKIL_3868"/>
<feature type="binding site" evidence="6 7">
    <location>
        <position position="104"/>
    </location>
    <ligand>
        <name>S-adenosyl-L-methionine</name>
        <dbReference type="ChEBI" id="CHEBI:59789"/>
    </ligand>
</feature>
<dbReference type="EC" id="2.1.1.207" evidence="6"/>
<comment type="catalytic activity">
    <reaction evidence="6">
        <text>cytidine(34) in tRNA + S-adenosyl-L-methionine = 2'-O-methylcytidine(34) in tRNA + S-adenosyl-L-homocysteine + H(+)</text>
        <dbReference type="Rhea" id="RHEA:43084"/>
        <dbReference type="Rhea" id="RHEA-COMP:10331"/>
        <dbReference type="Rhea" id="RHEA-COMP:10332"/>
        <dbReference type="ChEBI" id="CHEBI:15378"/>
        <dbReference type="ChEBI" id="CHEBI:57856"/>
        <dbReference type="ChEBI" id="CHEBI:59789"/>
        <dbReference type="ChEBI" id="CHEBI:74495"/>
        <dbReference type="ChEBI" id="CHEBI:82748"/>
        <dbReference type="EC" id="2.1.1.207"/>
    </reaction>
</comment>
<name>U5QR29_GLOK1</name>
<evidence type="ECO:0000256" key="1">
    <source>
        <dbReference type="ARBA" id="ARBA00022490"/>
    </source>
</evidence>
<gene>
    <name evidence="9" type="primary">trmL</name>
    <name evidence="9" type="ORF">GKIL_3868</name>
</gene>
<keyword evidence="4 6" id="KW-0949">S-adenosyl-L-methionine</keyword>
<dbReference type="GO" id="GO:0141098">
    <property type="term" value="F:tRNA (cytidine(34)-2'-O)-methyltransferase activity"/>
    <property type="evidence" value="ECO:0007669"/>
    <property type="project" value="RHEA"/>
</dbReference>
<feature type="binding site" evidence="6 7">
    <location>
        <position position="125"/>
    </location>
    <ligand>
        <name>S-adenosyl-L-methionine</name>
        <dbReference type="ChEBI" id="CHEBI:59789"/>
    </ligand>
</feature>
<dbReference type="Gene3D" id="3.40.1280.10">
    <property type="match status" value="1"/>
</dbReference>
<comment type="caution">
    <text evidence="6">Lacks conserved residue(s) required for the propagation of feature annotation.</text>
</comment>
<comment type="catalytic activity">
    <reaction evidence="6">
        <text>5-carboxymethylaminomethyluridine(34) in tRNA(Leu) + S-adenosyl-L-methionine = 5-carboxymethylaminomethyl-2'-O-methyluridine(34) in tRNA(Leu) + S-adenosyl-L-homocysteine + H(+)</text>
        <dbReference type="Rhea" id="RHEA:43088"/>
        <dbReference type="Rhea" id="RHEA-COMP:10333"/>
        <dbReference type="Rhea" id="RHEA-COMP:10334"/>
        <dbReference type="ChEBI" id="CHEBI:15378"/>
        <dbReference type="ChEBI" id="CHEBI:57856"/>
        <dbReference type="ChEBI" id="CHEBI:59789"/>
        <dbReference type="ChEBI" id="CHEBI:74508"/>
        <dbReference type="ChEBI" id="CHEBI:74511"/>
        <dbReference type="EC" id="2.1.1.207"/>
    </reaction>
</comment>
<feature type="domain" description="tRNA/rRNA methyltransferase SpoU type" evidence="8">
    <location>
        <begin position="7"/>
        <end position="146"/>
    </location>
</feature>
<dbReference type="PANTHER" id="PTHR42971:SF1">
    <property type="entry name" value="TRNA (CYTIDINE(34)-2'-O)-METHYLTRANSFERASE"/>
    <property type="match status" value="1"/>
</dbReference>
<dbReference type="PANTHER" id="PTHR42971">
    <property type="entry name" value="TRNA (CYTIDINE(34)-2'-O)-METHYLTRANSFERASE"/>
    <property type="match status" value="1"/>
</dbReference>
<evidence type="ECO:0000256" key="3">
    <source>
        <dbReference type="ARBA" id="ARBA00022679"/>
    </source>
</evidence>
<dbReference type="SUPFAM" id="SSF75217">
    <property type="entry name" value="alpha/beta knot"/>
    <property type="match status" value="1"/>
</dbReference>
<keyword evidence="10" id="KW-1185">Reference proteome</keyword>
<dbReference type="GO" id="GO:0042802">
    <property type="term" value="F:identical protein binding"/>
    <property type="evidence" value="ECO:0007669"/>
    <property type="project" value="UniProtKB-ARBA"/>
</dbReference>
<dbReference type="GO" id="GO:0005737">
    <property type="term" value="C:cytoplasm"/>
    <property type="evidence" value="ECO:0007669"/>
    <property type="project" value="UniProtKB-SubCell"/>
</dbReference>
<dbReference type="HOGENOM" id="CLU_110125_2_1_3"/>
<evidence type="ECO:0000313" key="9">
    <source>
        <dbReference type="EMBL" id="AGY60114.1"/>
    </source>
</evidence>
<protein>
    <recommendedName>
        <fullName evidence="6">Putative tRNA (cytidine(34)-2'-O)-methyltransferase</fullName>
        <ecNumber evidence="6">2.1.1.207</ecNumber>
    </recommendedName>
    <alternativeName>
        <fullName evidence="6">tRNA (cytidine/uridine-2'-O-)-methyltransferase</fullName>
    </alternativeName>
</protein>
<reference evidence="9 10" key="1">
    <citation type="journal article" date="2013" name="PLoS ONE">
        <title>Cultivation and Complete Genome Sequencing of Gloeobacter kilaueensis sp. nov., from a Lava Cave in Kilauea Caldera, Hawai'i.</title>
        <authorList>
            <person name="Saw J.H."/>
            <person name="Schatz M."/>
            <person name="Brown M.V."/>
            <person name="Kunkel D.D."/>
            <person name="Foster J.S."/>
            <person name="Shick H."/>
            <person name="Christensen S."/>
            <person name="Hou S."/>
            <person name="Wan X."/>
            <person name="Donachie S.P."/>
        </authorList>
    </citation>
    <scope>NUCLEOTIDE SEQUENCE [LARGE SCALE GENOMIC DNA]</scope>
    <source>
        <strain evidence="10">JS</strain>
    </source>
</reference>
<evidence type="ECO:0000256" key="6">
    <source>
        <dbReference type="HAMAP-Rule" id="MF_01885"/>
    </source>
</evidence>
<evidence type="ECO:0000313" key="10">
    <source>
        <dbReference type="Proteomes" id="UP000017396"/>
    </source>
</evidence>
<dbReference type="eggNOG" id="COG0219">
    <property type="taxonomic scope" value="Bacteria"/>
</dbReference>
<feature type="binding site" evidence="6 7">
    <location>
        <position position="134"/>
    </location>
    <ligand>
        <name>S-adenosyl-L-methionine</name>
        <dbReference type="ChEBI" id="CHEBI:59789"/>
    </ligand>
</feature>
<evidence type="ECO:0000256" key="2">
    <source>
        <dbReference type="ARBA" id="ARBA00022603"/>
    </source>
</evidence>
<dbReference type="Pfam" id="PF00588">
    <property type="entry name" value="SpoU_methylase"/>
    <property type="match status" value="1"/>
</dbReference>
<dbReference type="InterPro" id="IPR029026">
    <property type="entry name" value="tRNA_m1G_MTases_N"/>
</dbReference>
<keyword evidence="5 6" id="KW-0819">tRNA processing</keyword>
<dbReference type="STRING" id="1183438.GKIL_3868"/>
<dbReference type="HAMAP" id="MF_01885">
    <property type="entry name" value="tRNA_methyltr_TrmL"/>
    <property type="match status" value="1"/>
</dbReference>
<dbReference type="AlphaFoldDB" id="U5QR29"/>
<keyword evidence="1 6" id="KW-0963">Cytoplasm</keyword>
<dbReference type="PIRSF" id="PIRSF029256">
    <property type="entry name" value="SpoU_TrmH_prd"/>
    <property type="match status" value="1"/>
</dbReference>
<dbReference type="CDD" id="cd18094">
    <property type="entry name" value="SpoU-like_TrmL"/>
    <property type="match status" value="1"/>
</dbReference>
<evidence type="ECO:0000256" key="5">
    <source>
        <dbReference type="ARBA" id="ARBA00022694"/>
    </source>
</evidence>
<evidence type="ECO:0000256" key="7">
    <source>
        <dbReference type="PIRSR" id="PIRSR029256-1"/>
    </source>
</evidence>
<comment type="subcellular location">
    <subcellularLocation>
        <location evidence="6">Cytoplasm</location>
    </subcellularLocation>
</comment>
<evidence type="ECO:0000256" key="4">
    <source>
        <dbReference type="ARBA" id="ARBA00022691"/>
    </source>
</evidence>
<dbReference type="RefSeq" id="WP_023175437.1">
    <property type="nucleotide sequence ID" value="NC_022600.1"/>
</dbReference>